<dbReference type="InterPro" id="IPR013417">
    <property type="entry name" value="CHP02588"/>
</dbReference>
<sequence length="240" mass="27454">MIENLKAILMQMASYFSIYEIAILLVIFFVFIMIFTLALLLRGRKFIAGFFFFLSAGVIISTPFTLQFVMQKVLYKIDVDITQAHIMQYTKGFFVAGNITHKGKITINECAISVNEVRDEKGNKIIKMLNSIFPKSSSHTNIDIDIGVGEQKYFAVIVPHPKAKEPFLYRIYVDCYQSNKFAQKMNKKAQKQSSSIIKPQMPTYEPQTLADEKEEDSIIQEHIEADIQDTTSSNEEHSQP</sequence>
<organism evidence="3 4">
    <name type="scientific">Helicobacter mastomyrinus</name>
    <dbReference type="NCBI Taxonomy" id="287948"/>
    <lineage>
        <taxon>Bacteria</taxon>
        <taxon>Pseudomonadati</taxon>
        <taxon>Campylobacterota</taxon>
        <taxon>Epsilonproteobacteria</taxon>
        <taxon>Campylobacterales</taxon>
        <taxon>Helicobacteraceae</taxon>
        <taxon>Helicobacter</taxon>
    </lineage>
</organism>
<gene>
    <name evidence="3" type="ORF">V3I05_01765</name>
</gene>
<dbReference type="RefSeq" id="WP_295701936.1">
    <property type="nucleotide sequence ID" value="NZ_CP145316.1"/>
</dbReference>
<evidence type="ECO:0000313" key="4">
    <source>
        <dbReference type="Proteomes" id="UP001434737"/>
    </source>
</evidence>
<evidence type="ECO:0000313" key="3">
    <source>
        <dbReference type="EMBL" id="XAM18434.1"/>
    </source>
</evidence>
<evidence type="ECO:0000256" key="1">
    <source>
        <dbReference type="SAM" id="MobiDB-lite"/>
    </source>
</evidence>
<protein>
    <submittedName>
        <fullName evidence="3">DUF2393 domain-containing protein</fullName>
    </submittedName>
</protein>
<feature type="transmembrane region" description="Helical" evidence="2">
    <location>
        <begin position="46"/>
        <end position="66"/>
    </location>
</feature>
<reference evidence="3 4" key="1">
    <citation type="submission" date="2024-02" db="EMBL/GenBank/DDBJ databases">
        <title>Genome and pathogenicity analysis of Helicobacter mastomyrinus isolated from mice.</title>
        <authorList>
            <person name="Zhu L."/>
        </authorList>
    </citation>
    <scope>NUCLEOTIDE SEQUENCE [LARGE SCALE GENOMIC DNA]</scope>
    <source>
        <strain evidence="3 4">Hm-17</strain>
    </source>
</reference>
<keyword evidence="2" id="KW-1133">Transmembrane helix</keyword>
<dbReference type="Pfam" id="PF09624">
    <property type="entry name" value="DUF2393"/>
    <property type="match status" value="1"/>
</dbReference>
<name>A0ABZ3F5I2_9HELI</name>
<proteinExistence type="predicted"/>
<dbReference type="EMBL" id="CP145316">
    <property type="protein sequence ID" value="XAM18434.1"/>
    <property type="molecule type" value="Genomic_DNA"/>
</dbReference>
<feature type="transmembrane region" description="Helical" evidence="2">
    <location>
        <begin position="21"/>
        <end position="40"/>
    </location>
</feature>
<keyword evidence="4" id="KW-1185">Reference proteome</keyword>
<evidence type="ECO:0000256" key="2">
    <source>
        <dbReference type="SAM" id="Phobius"/>
    </source>
</evidence>
<feature type="region of interest" description="Disordered" evidence="1">
    <location>
        <begin position="190"/>
        <end position="240"/>
    </location>
</feature>
<keyword evidence="2" id="KW-0812">Transmembrane</keyword>
<dbReference type="Proteomes" id="UP001434737">
    <property type="component" value="Chromosome"/>
</dbReference>
<accession>A0ABZ3F5I2</accession>
<keyword evidence="2" id="KW-0472">Membrane</keyword>